<dbReference type="InterPro" id="IPR050636">
    <property type="entry name" value="C2H2-ZF_domain-containing"/>
</dbReference>
<evidence type="ECO:0000256" key="1">
    <source>
        <dbReference type="ARBA" id="ARBA00004123"/>
    </source>
</evidence>
<keyword evidence="3" id="KW-0677">Repeat</keyword>
<evidence type="ECO:0000256" key="3">
    <source>
        <dbReference type="ARBA" id="ARBA00022737"/>
    </source>
</evidence>
<dbReference type="PANTHER" id="PTHR47772:SF13">
    <property type="entry name" value="GASTRULA ZINC FINGER PROTEIN XLCGF49.1-LIKE-RELATED"/>
    <property type="match status" value="1"/>
</dbReference>
<keyword evidence="4 9" id="KW-0863">Zinc-finger</keyword>
<protein>
    <submittedName>
        <fullName evidence="11">Putative c2h2-type zn-finger protein</fullName>
    </submittedName>
</protein>
<keyword evidence="7" id="KW-0804">Transcription</keyword>
<feature type="domain" description="C2H2-type" evidence="10">
    <location>
        <begin position="14"/>
        <end position="41"/>
    </location>
</feature>
<dbReference type="GO" id="GO:0008270">
    <property type="term" value="F:zinc ion binding"/>
    <property type="evidence" value="ECO:0007669"/>
    <property type="project" value="UniProtKB-KW"/>
</dbReference>
<feature type="domain" description="C2H2-type" evidence="10">
    <location>
        <begin position="131"/>
        <end position="158"/>
    </location>
</feature>
<sequence length="204" mass="23375">MQSHMPSKRPDKVWSCHLCPVRFTSKEALKAHVITHMKVKKFCCDVCGTNLSSSRSLKYHQQALHGGGLEKVHPCSVCGRRFASRCILKTHMKSHTGLRPYSCVYCKRVYGNGADLVEHVAKHHVGNDNIYQCHLCDADFQKIRELKCHYEVHFRNGENFYNEILTGFGRFRFTTMDLLKMRHRKEMAALSSDTANNQIASSSK</sequence>
<accession>A0A2M4AZR0</accession>
<dbReference type="FunFam" id="3.30.160.60:FF:000446">
    <property type="entry name" value="Zinc finger protein"/>
    <property type="match status" value="1"/>
</dbReference>
<dbReference type="PANTHER" id="PTHR47772">
    <property type="entry name" value="ZINC FINGER PROTEIN 200"/>
    <property type="match status" value="1"/>
</dbReference>
<keyword evidence="6" id="KW-0805">Transcription regulation</keyword>
<dbReference type="SMART" id="SM00355">
    <property type="entry name" value="ZnF_C2H2"/>
    <property type="match status" value="5"/>
</dbReference>
<dbReference type="AlphaFoldDB" id="A0A2M4AZR0"/>
<proteinExistence type="predicted"/>
<feature type="domain" description="C2H2-type" evidence="10">
    <location>
        <begin position="73"/>
        <end position="100"/>
    </location>
</feature>
<evidence type="ECO:0000256" key="9">
    <source>
        <dbReference type="PROSITE-ProRule" id="PRU00042"/>
    </source>
</evidence>
<keyword evidence="2" id="KW-0479">Metal-binding</keyword>
<evidence type="ECO:0000256" key="4">
    <source>
        <dbReference type="ARBA" id="ARBA00022771"/>
    </source>
</evidence>
<dbReference type="PROSITE" id="PS00028">
    <property type="entry name" value="ZINC_FINGER_C2H2_1"/>
    <property type="match status" value="5"/>
</dbReference>
<evidence type="ECO:0000256" key="8">
    <source>
        <dbReference type="ARBA" id="ARBA00023242"/>
    </source>
</evidence>
<dbReference type="Gene3D" id="3.30.160.60">
    <property type="entry name" value="Classic Zinc Finger"/>
    <property type="match status" value="3"/>
</dbReference>
<feature type="domain" description="C2H2-type" evidence="10">
    <location>
        <begin position="101"/>
        <end position="129"/>
    </location>
</feature>
<dbReference type="InterPro" id="IPR013087">
    <property type="entry name" value="Znf_C2H2_type"/>
</dbReference>
<feature type="domain" description="C2H2-type" evidence="10">
    <location>
        <begin position="42"/>
        <end position="70"/>
    </location>
</feature>
<evidence type="ECO:0000259" key="10">
    <source>
        <dbReference type="PROSITE" id="PS50157"/>
    </source>
</evidence>
<dbReference type="Pfam" id="PF13894">
    <property type="entry name" value="zf-C2H2_4"/>
    <property type="match status" value="2"/>
</dbReference>
<dbReference type="EMBL" id="GGFK01012955">
    <property type="protein sequence ID" value="MBW46276.1"/>
    <property type="molecule type" value="Transcribed_RNA"/>
</dbReference>
<dbReference type="GO" id="GO:0005634">
    <property type="term" value="C:nucleus"/>
    <property type="evidence" value="ECO:0007669"/>
    <property type="project" value="UniProtKB-SubCell"/>
</dbReference>
<reference evidence="11" key="1">
    <citation type="submission" date="2018-01" db="EMBL/GenBank/DDBJ databases">
        <title>An insight into the sialome of Amazonian anophelines.</title>
        <authorList>
            <person name="Ribeiro J.M."/>
            <person name="Scarpassa V."/>
            <person name="Calvo E."/>
        </authorList>
    </citation>
    <scope>NUCLEOTIDE SEQUENCE</scope>
    <source>
        <tissue evidence="11">Salivary glands</tissue>
    </source>
</reference>
<dbReference type="PROSITE" id="PS50157">
    <property type="entry name" value="ZINC_FINGER_C2H2_2"/>
    <property type="match status" value="5"/>
</dbReference>
<evidence type="ECO:0000256" key="5">
    <source>
        <dbReference type="ARBA" id="ARBA00022833"/>
    </source>
</evidence>
<comment type="subcellular location">
    <subcellularLocation>
        <location evidence="1">Nucleus</location>
    </subcellularLocation>
</comment>
<dbReference type="SUPFAM" id="SSF57667">
    <property type="entry name" value="beta-beta-alpha zinc fingers"/>
    <property type="match status" value="2"/>
</dbReference>
<evidence type="ECO:0000256" key="6">
    <source>
        <dbReference type="ARBA" id="ARBA00023015"/>
    </source>
</evidence>
<keyword evidence="5" id="KW-0862">Zinc</keyword>
<evidence type="ECO:0000313" key="11">
    <source>
        <dbReference type="EMBL" id="MBW46276.1"/>
    </source>
</evidence>
<organism evidence="11">
    <name type="scientific">Anopheles triannulatus</name>
    <dbReference type="NCBI Taxonomy" id="58253"/>
    <lineage>
        <taxon>Eukaryota</taxon>
        <taxon>Metazoa</taxon>
        <taxon>Ecdysozoa</taxon>
        <taxon>Arthropoda</taxon>
        <taxon>Hexapoda</taxon>
        <taxon>Insecta</taxon>
        <taxon>Pterygota</taxon>
        <taxon>Neoptera</taxon>
        <taxon>Endopterygota</taxon>
        <taxon>Diptera</taxon>
        <taxon>Nematocera</taxon>
        <taxon>Culicoidea</taxon>
        <taxon>Culicidae</taxon>
        <taxon>Anophelinae</taxon>
        <taxon>Anopheles</taxon>
    </lineage>
</organism>
<dbReference type="InterPro" id="IPR036236">
    <property type="entry name" value="Znf_C2H2_sf"/>
</dbReference>
<evidence type="ECO:0000256" key="7">
    <source>
        <dbReference type="ARBA" id="ARBA00023163"/>
    </source>
</evidence>
<keyword evidence="8" id="KW-0539">Nucleus</keyword>
<name>A0A2M4AZR0_9DIPT</name>
<evidence type="ECO:0000256" key="2">
    <source>
        <dbReference type="ARBA" id="ARBA00022723"/>
    </source>
</evidence>